<name>A0ABR9AK96_9BACT</name>
<dbReference type="Pfam" id="PF02190">
    <property type="entry name" value="LON_substr_bdg"/>
    <property type="match status" value="1"/>
</dbReference>
<dbReference type="SMART" id="SM00464">
    <property type="entry name" value="LON"/>
    <property type="match status" value="1"/>
</dbReference>
<comment type="caution">
    <text evidence="2">The sequence shown here is derived from an EMBL/GenBank/DDBJ whole genome shotgun (WGS) entry which is preliminary data.</text>
</comment>
<evidence type="ECO:0000313" key="3">
    <source>
        <dbReference type="Proteomes" id="UP000647133"/>
    </source>
</evidence>
<dbReference type="Proteomes" id="UP000647133">
    <property type="component" value="Unassembled WGS sequence"/>
</dbReference>
<evidence type="ECO:0000313" key="2">
    <source>
        <dbReference type="EMBL" id="MBD8488029.1"/>
    </source>
</evidence>
<proteinExistence type="predicted"/>
<keyword evidence="3" id="KW-1185">Reference proteome</keyword>
<dbReference type="InterPro" id="IPR046336">
    <property type="entry name" value="Lon_prtase_N_sf"/>
</dbReference>
<feature type="domain" description="Lon N-terminal" evidence="1">
    <location>
        <begin position="4"/>
        <end position="179"/>
    </location>
</feature>
<dbReference type="Gene3D" id="2.30.130.40">
    <property type="entry name" value="LON domain-like"/>
    <property type="match status" value="1"/>
</dbReference>
<dbReference type="InterPro" id="IPR015947">
    <property type="entry name" value="PUA-like_sf"/>
</dbReference>
<reference evidence="2 3" key="1">
    <citation type="submission" date="2020-09" db="EMBL/GenBank/DDBJ databases">
        <title>Echinicola sp. CAU 1574 isolated from sand of Sido Beach.</title>
        <authorList>
            <person name="Kim W."/>
        </authorList>
    </citation>
    <scope>NUCLEOTIDE SEQUENCE [LARGE SCALE GENOMIC DNA]</scope>
    <source>
        <strain evidence="2 3">CAU 1574</strain>
    </source>
</reference>
<dbReference type="PANTHER" id="PTHR46732:SF8">
    <property type="entry name" value="ATP-DEPENDENT PROTEASE LA (LON) DOMAIN PROTEIN"/>
    <property type="match status" value="1"/>
</dbReference>
<accession>A0ABR9AK96</accession>
<organism evidence="2 3">
    <name type="scientific">Echinicola arenosa</name>
    <dbReference type="NCBI Taxonomy" id="2774144"/>
    <lineage>
        <taxon>Bacteria</taxon>
        <taxon>Pseudomonadati</taxon>
        <taxon>Bacteroidota</taxon>
        <taxon>Cytophagia</taxon>
        <taxon>Cytophagales</taxon>
        <taxon>Cyclobacteriaceae</taxon>
        <taxon>Echinicola</taxon>
    </lineage>
</organism>
<dbReference type="RefSeq" id="WP_192008769.1">
    <property type="nucleotide sequence ID" value="NZ_JACYTQ010000001.1"/>
</dbReference>
<sequence>MSLAIPLFPLKLVAFPGERLNLHIFEPRYKQLIRDCIVGELQFGICVFTDRLMSHGTMVRLVEVFKEYEDGRLDIKTEGLGVFKINTFQNPLGSKLYAGGEVELLEEDNRVSGGVFKEFVFYLREMLRLMGIDASEGLENVNSFTFAHKLGLKLEEEYALIHMQREAERLIFLTNHLKKMLPIARELEKVRERIKMNGHFKSLDPLDF</sequence>
<dbReference type="EMBL" id="JACYTQ010000001">
    <property type="protein sequence ID" value="MBD8488029.1"/>
    <property type="molecule type" value="Genomic_DNA"/>
</dbReference>
<evidence type="ECO:0000259" key="1">
    <source>
        <dbReference type="SMART" id="SM00464"/>
    </source>
</evidence>
<gene>
    <name evidence="2" type="ORF">IFO69_04650</name>
</gene>
<dbReference type="InterPro" id="IPR003111">
    <property type="entry name" value="Lon_prtase_N"/>
</dbReference>
<dbReference type="SUPFAM" id="SSF88697">
    <property type="entry name" value="PUA domain-like"/>
    <property type="match status" value="1"/>
</dbReference>
<dbReference type="PANTHER" id="PTHR46732">
    <property type="entry name" value="ATP-DEPENDENT PROTEASE LA (LON) DOMAIN PROTEIN"/>
    <property type="match status" value="1"/>
</dbReference>
<protein>
    <submittedName>
        <fullName evidence="2">LON peptidase substrate-binding domain-containing protein</fullName>
    </submittedName>
</protein>